<dbReference type="Gene3D" id="3.30.70.20">
    <property type="match status" value="1"/>
</dbReference>
<dbReference type="Pfam" id="PF12838">
    <property type="entry name" value="Fer4_7"/>
    <property type="match status" value="1"/>
</dbReference>
<dbReference type="PANTHER" id="PTHR43122:SF2">
    <property type="entry name" value="FERREDOXIN SUBUNIT OF PYRUVATE:FLAVODOXIN OXIDOREDUCTASE"/>
    <property type="match status" value="1"/>
</dbReference>
<protein>
    <submittedName>
        <fullName evidence="2">Ferredoxin family protein</fullName>
    </submittedName>
</protein>
<name>A0A5J4L4F6_9ZZZZ</name>
<comment type="caution">
    <text evidence="2">The sequence shown here is derived from an EMBL/GenBank/DDBJ whole genome shotgun (WGS) entry which is preliminary data.</text>
</comment>
<reference evidence="2" key="1">
    <citation type="submission" date="2019-10" db="EMBL/GenBank/DDBJ databases">
        <title>Metagenomic sequencing of thiosulfate-disproportionating enrichment culture.</title>
        <authorList>
            <person name="Umezawa K."/>
            <person name="Kojima H."/>
            <person name="Fukui M."/>
        </authorList>
    </citation>
    <scope>NUCLEOTIDE SEQUENCE</scope>
    <source>
        <strain evidence="2">45J</strain>
    </source>
</reference>
<dbReference type="EMBL" id="BLAB01000001">
    <property type="protein sequence ID" value="GER93687.1"/>
    <property type="molecule type" value="Genomic_DNA"/>
</dbReference>
<accession>A0A5J4L4F6</accession>
<evidence type="ECO:0000313" key="2">
    <source>
        <dbReference type="EMBL" id="GER93687.1"/>
    </source>
</evidence>
<feature type="domain" description="4Fe-4S ferredoxin-type" evidence="1">
    <location>
        <begin position="11"/>
        <end position="40"/>
    </location>
</feature>
<dbReference type="PROSITE" id="PS51379">
    <property type="entry name" value="4FE4S_FER_2"/>
    <property type="match status" value="2"/>
</dbReference>
<dbReference type="SUPFAM" id="SSF54862">
    <property type="entry name" value="4Fe-4S ferredoxins"/>
    <property type="match status" value="1"/>
</dbReference>
<dbReference type="PROSITE" id="PS00198">
    <property type="entry name" value="4FE4S_FER_1"/>
    <property type="match status" value="2"/>
</dbReference>
<feature type="domain" description="4Fe-4S ferredoxin-type" evidence="1">
    <location>
        <begin position="47"/>
        <end position="77"/>
    </location>
</feature>
<sequence>MPKAAKKEKKGKIVINRELCKGCKYCITACPKGSIVVDKRFNSMGYFPAHFEHPEKCTGCAICAQMCPEIAIEVWREE</sequence>
<dbReference type="PANTHER" id="PTHR43122">
    <property type="entry name" value="FERREDOXIN SUBUNIT OF PYRUVATE:FLAVODOXIN OXIDOREDUCTASE-RELATED"/>
    <property type="match status" value="1"/>
</dbReference>
<proteinExistence type="predicted"/>
<dbReference type="InterPro" id="IPR017896">
    <property type="entry name" value="4Fe4S_Fe-S-bd"/>
</dbReference>
<gene>
    <name evidence="2" type="ORF">A45J_1442</name>
</gene>
<dbReference type="Gene3D" id="3.30.70.3270">
    <property type="match status" value="1"/>
</dbReference>
<dbReference type="InterPro" id="IPR017900">
    <property type="entry name" value="4Fe4S_Fe_S_CS"/>
</dbReference>
<evidence type="ECO:0000259" key="1">
    <source>
        <dbReference type="PROSITE" id="PS51379"/>
    </source>
</evidence>
<organism evidence="2">
    <name type="scientific">hot springs metagenome</name>
    <dbReference type="NCBI Taxonomy" id="433727"/>
    <lineage>
        <taxon>unclassified sequences</taxon>
        <taxon>metagenomes</taxon>
        <taxon>ecological metagenomes</taxon>
    </lineage>
</organism>
<dbReference type="AlphaFoldDB" id="A0A5J4L4F6"/>